<dbReference type="InterPro" id="IPR004447">
    <property type="entry name" value="Peptidase_S41A"/>
</dbReference>
<dbReference type="AlphaFoldDB" id="A0A2A4X1N0"/>
<dbReference type="InterPro" id="IPR036034">
    <property type="entry name" value="PDZ_sf"/>
</dbReference>
<name>A0A2A4X1N0_UNCAE</name>
<dbReference type="InterPro" id="IPR029045">
    <property type="entry name" value="ClpP/crotonase-like_dom_sf"/>
</dbReference>
<dbReference type="Pfam" id="PF03572">
    <property type="entry name" value="Peptidase_S41"/>
    <property type="match status" value="1"/>
</dbReference>
<dbReference type="InterPro" id="IPR001478">
    <property type="entry name" value="PDZ"/>
</dbReference>
<sequence>MLYFFIKRLIIICLTTALPTIAWAADSLIDAPSTKKIMHYILRDHATFEKVTPELTRRTVQAFLEEMDPHKTYLIKSSIEPYLTPSPEKLAQISKRIDNQDFSDFYHLLSKMQTSIEKMNQLDKKTYTSEGEELECFSALKTLEWGDNYQQLAQREAKIRALQIKSAEAFEIDTAERMSQRLDKRQRSMESKITTQSKKAFHAKAHELFLKSFAKSLDDHSSYFTAWEAEQYALQVQQHLFGIGAQLRDDLQGFTLVHVLENSPVQKHGEIKAGDMIIAVDHTPVVGMDIEEAVQLIRGPKGSHVHLTLLRNSPEGQKKLEADIIRDLINLKETRFHHSLIPFGNGNIAYLRLFSFYQDSESSSELDIQAALKAALKETNPLKGVLLDLRSNGGGLLEQSVKVAGLFLKKGIVASIKDSQNRLEHRRTFRAHPIWDGPLVILTDRASASAAEIVAGSLKDYGRAIIAGDEHTWGKGSYQVFTFNPMQSSKANPLGEYKVTRGLYYTVSGNSPQLLGIKSDIEIPSGLKATDLGESLVKHPIENQTIEPNFVDNLEDVHPFYRATMKRQYKHNRQHKLTVYDNLIPVLKSNSKKRIESNPDFQNFLSVIYKENLTKKDLQSYGLNDLAKEECIDILKDLILLEVEQKKAA</sequence>
<dbReference type="GO" id="GO:0008236">
    <property type="term" value="F:serine-type peptidase activity"/>
    <property type="evidence" value="ECO:0007669"/>
    <property type="project" value="UniProtKB-KW"/>
</dbReference>
<keyword evidence="2 5" id="KW-0645">Protease</keyword>
<dbReference type="GO" id="GO:0006508">
    <property type="term" value="P:proteolysis"/>
    <property type="evidence" value="ECO:0007669"/>
    <property type="project" value="UniProtKB-KW"/>
</dbReference>
<comment type="caution">
    <text evidence="8">The sequence shown here is derived from an EMBL/GenBank/DDBJ whole genome shotgun (WGS) entry which is preliminary data.</text>
</comment>
<dbReference type="InterPro" id="IPR040573">
    <property type="entry name" value="TSP_N"/>
</dbReference>
<dbReference type="SUPFAM" id="SSF50156">
    <property type="entry name" value="PDZ domain-like"/>
    <property type="match status" value="1"/>
</dbReference>
<evidence type="ECO:0000259" key="7">
    <source>
        <dbReference type="PROSITE" id="PS50106"/>
    </source>
</evidence>
<evidence type="ECO:0000256" key="6">
    <source>
        <dbReference type="SAM" id="SignalP"/>
    </source>
</evidence>
<comment type="similarity">
    <text evidence="1 5">Belongs to the peptidase S41A family.</text>
</comment>
<dbReference type="SMART" id="SM00228">
    <property type="entry name" value="PDZ"/>
    <property type="match status" value="1"/>
</dbReference>
<dbReference type="PROSITE" id="PS50106">
    <property type="entry name" value="PDZ"/>
    <property type="match status" value="1"/>
</dbReference>
<keyword evidence="6" id="KW-0732">Signal</keyword>
<feature type="signal peptide" evidence="6">
    <location>
        <begin position="1"/>
        <end position="24"/>
    </location>
</feature>
<dbReference type="Gene3D" id="3.90.226.10">
    <property type="entry name" value="2-enoyl-CoA Hydratase, Chain A, domain 1"/>
    <property type="match status" value="1"/>
</dbReference>
<proteinExistence type="inferred from homology"/>
<dbReference type="CDD" id="cd07560">
    <property type="entry name" value="Peptidase_S41_CPP"/>
    <property type="match status" value="1"/>
</dbReference>
<dbReference type="SUPFAM" id="SSF52096">
    <property type="entry name" value="ClpP/crotonase"/>
    <property type="match status" value="1"/>
</dbReference>
<evidence type="ECO:0000313" key="8">
    <source>
        <dbReference type="EMBL" id="PCI76404.1"/>
    </source>
</evidence>
<keyword evidence="4 5" id="KW-0720">Serine protease</keyword>
<keyword evidence="3 5" id="KW-0378">Hydrolase</keyword>
<reference evidence="9" key="1">
    <citation type="submission" date="2017-08" db="EMBL/GenBank/DDBJ databases">
        <title>A dynamic microbial community with high functional redundancy inhabits the cold, oxic subseafloor aquifer.</title>
        <authorList>
            <person name="Tully B.J."/>
            <person name="Wheat C.G."/>
            <person name="Glazer B.T."/>
            <person name="Huber J.A."/>
        </authorList>
    </citation>
    <scope>NUCLEOTIDE SEQUENCE [LARGE SCALE GENOMIC DNA]</scope>
</reference>
<evidence type="ECO:0000313" key="9">
    <source>
        <dbReference type="Proteomes" id="UP000218775"/>
    </source>
</evidence>
<dbReference type="Pfam" id="PF17804">
    <property type="entry name" value="TSP_NTD"/>
    <property type="match status" value="1"/>
</dbReference>
<evidence type="ECO:0000256" key="5">
    <source>
        <dbReference type="RuleBase" id="RU004404"/>
    </source>
</evidence>
<organism evidence="8 9">
    <name type="scientific">Aerophobetes bacterium</name>
    <dbReference type="NCBI Taxonomy" id="2030807"/>
    <lineage>
        <taxon>Bacteria</taxon>
        <taxon>Candidatus Aerophobota</taxon>
    </lineage>
</organism>
<dbReference type="Pfam" id="PF00595">
    <property type="entry name" value="PDZ"/>
    <property type="match status" value="1"/>
</dbReference>
<evidence type="ECO:0000256" key="4">
    <source>
        <dbReference type="ARBA" id="ARBA00022825"/>
    </source>
</evidence>
<dbReference type="SMART" id="SM00245">
    <property type="entry name" value="TSPc"/>
    <property type="match status" value="1"/>
</dbReference>
<feature type="chain" id="PRO_5012924065" evidence="6">
    <location>
        <begin position="25"/>
        <end position="649"/>
    </location>
</feature>
<evidence type="ECO:0000256" key="3">
    <source>
        <dbReference type="ARBA" id="ARBA00022801"/>
    </source>
</evidence>
<feature type="domain" description="PDZ" evidence="7">
    <location>
        <begin position="233"/>
        <end position="298"/>
    </location>
</feature>
<dbReference type="GO" id="GO:0004175">
    <property type="term" value="F:endopeptidase activity"/>
    <property type="evidence" value="ECO:0007669"/>
    <property type="project" value="TreeGrafter"/>
</dbReference>
<accession>A0A2A4X1N0</accession>
<dbReference type="InterPro" id="IPR005151">
    <property type="entry name" value="Tail-specific_protease"/>
</dbReference>
<evidence type="ECO:0000256" key="1">
    <source>
        <dbReference type="ARBA" id="ARBA00009179"/>
    </source>
</evidence>
<dbReference type="GO" id="GO:0030288">
    <property type="term" value="C:outer membrane-bounded periplasmic space"/>
    <property type="evidence" value="ECO:0007669"/>
    <property type="project" value="TreeGrafter"/>
</dbReference>
<dbReference type="NCBIfam" id="TIGR00225">
    <property type="entry name" value="prc"/>
    <property type="match status" value="1"/>
</dbReference>
<dbReference type="Proteomes" id="UP000218775">
    <property type="component" value="Unassembled WGS sequence"/>
</dbReference>
<dbReference type="Gene3D" id="2.30.42.10">
    <property type="match status" value="1"/>
</dbReference>
<dbReference type="EMBL" id="NVUK01000029">
    <property type="protein sequence ID" value="PCI76404.1"/>
    <property type="molecule type" value="Genomic_DNA"/>
</dbReference>
<dbReference type="PANTHER" id="PTHR32060:SF22">
    <property type="entry name" value="CARBOXYL-TERMINAL-PROCESSING PEPTIDASE 3, CHLOROPLASTIC"/>
    <property type="match status" value="1"/>
</dbReference>
<evidence type="ECO:0000256" key="2">
    <source>
        <dbReference type="ARBA" id="ARBA00022670"/>
    </source>
</evidence>
<dbReference type="CDD" id="cd06782">
    <property type="entry name" value="cpPDZ_CPP-like"/>
    <property type="match status" value="1"/>
</dbReference>
<dbReference type="PANTHER" id="PTHR32060">
    <property type="entry name" value="TAIL-SPECIFIC PROTEASE"/>
    <property type="match status" value="1"/>
</dbReference>
<protein>
    <submittedName>
        <fullName evidence="8">Tail-specific protease</fullName>
    </submittedName>
</protein>
<dbReference type="GO" id="GO:0007165">
    <property type="term" value="P:signal transduction"/>
    <property type="evidence" value="ECO:0007669"/>
    <property type="project" value="TreeGrafter"/>
</dbReference>
<gene>
    <name evidence="8" type="ORF">COB21_04480</name>
</gene>